<dbReference type="Proteomes" id="UP001589813">
    <property type="component" value="Unassembled WGS sequence"/>
</dbReference>
<feature type="domain" description="Pseudouridine synthase RsuA/RluA-like" evidence="1">
    <location>
        <begin position="91"/>
        <end position="243"/>
    </location>
</feature>
<dbReference type="InterPro" id="IPR006224">
    <property type="entry name" value="PsdUridine_synth_RluA-like_CS"/>
</dbReference>
<dbReference type="SUPFAM" id="SSF55120">
    <property type="entry name" value="Pseudouridine synthase"/>
    <property type="match status" value="1"/>
</dbReference>
<name>A0ABV6BEK9_9GAMM</name>
<dbReference type="PANTHER" id="PTHR21600:SF84">
    <property type="entry name" value="PSEUDOURIDINE SYNTHASE RSUA_RLUA-LIKE DOMAIN-CONTAINING PROTEIN"/>
    <property type="match status" value="1"/>
</dbReference>
<dbReference type="InterPro" id="IPR020103">
    <property type="entry name" value="PsdUridine_synth_cat_dom_sf"/>
</dbReference>
<comment type="caution">
    <text evidence="2">The sequence shown here is derived from an EMBL/GenBank/DDBJ whole genome shotgun (WGS) entry which is preliminary data.</text>
</comment>
<evidence type="ECO:0000259" key="1">
    <source>
        <dbReference type="Pfam" id="PF00849"/>
    </source>
</evidence>
<evidence type="ECO:0000313" key="3">
    <source>
        <dbReference type="Proteomes" id="UP001589813"/>
    </source>
</evidence>
<sequence length="302" mass="34237">MSKAARPSEITLPPVNQGWDNLYQFLCSQFPRIAPEIWAARFRDGKIHWHNGEPVSMAAPFLPSRRLCYYREVVAEPVVQAAHQIIYQDSHILLACKPHGLPVIPGGEFVNECLLERVRRDTGLEDIAPVHRLDRDTAGLVLFSVNAQSRAAYYQLFAQGLIEKTYQAVACLPESLQHQSLPQQFELHNRLEKSQPRFLMQAVSGEPNAHSTLRLVARRHQLGLFHLTPHTGKTHQLRLHMQAIGCPILFDPYYPTLLPKTEQLAGPLQLLAQQLRFVDPISGTAQYFCSTRQLDAWSLAEI</sequence>
<proteinExistence type="predicted"/>
<dbReference type="InterPro" id="IPR050188">
    <property type="entry name" value="RluA_PseudoU_synthase"/>
</dbReference>
<dbReference type="Pfam" id="PF00849">
    <property type="entry name" value="PseudoU_synth_2"/>
    <property type="match status" value="1"/>
</dbReference>
<dbReference type="Gene3D" id="3.30.2350.10">
    <property type="entry name" value="Pseudouridine synthase"/>
    <property type="match status" value="1"/>
</dbReference>
<protein>
    <submittedName>
        <fullName evidence="2">Pseudouridine synthase</fullName>
    </submittedName>
</protein>
<gene>
    <name evidence="2" type="ORF">ACFFJP_06575</name>
</gene>
<dbReference type="EMBL" id="JBHLXP010000001">
    <property type="protein sequence ID" value="MFC0047948.1"/>
    <property type="molecule type" value="Genomic_DNA"/>
</dbReference>
<organism evidence="2 3">
    <name type="scientific">Rheinheimera tilapiae</name>
    <dbReference type="NCBI Taxonomy" id="875043"/>
    <lineage>
        <taxon>Bacteria</taxon>
        <taxon>Pseudomonadati</taxon>
        <taxon>Pseudomonadota</taxon>
        <taxon>Gammaproteobacteria</taxon>
        <taxon>Chromatiales</taxon>
        <taxon>Chromatiaceae</taxon>
        <taxon>Rheinheimera</taxon>
    </lineage>
</organism>
<dbReference type="PANTHER" id="PTHR21600">
    <property type="entry name" value="MITOCHONDRIAL RNA PSEUDOURIDINE SYNTHASE"/>
    <property type="match status" value="1"/>
</dbReference>
<dbReference type="RefSeq" id="WP_377241669.1">
    <property type="nucleotide sequence ID" value="NZ_JBHLXP010000001.1"/>
</dbReference>
<accession>A0ABV6BEK9</accession>
<evidence type="ECO:0000313" key="2">
    <source>
        <dbReference type="EMBL" id="MFC0047948.1"/>
    </source>
</evidence>
<keyword evidence="3" id="KW-1185">Reference proteome</keyword>
<reference evidence="2 3" key="1">
    <citation type="submission" date="2024-09" db="EMBL/GenBank/DDBJ databases">
        <authorList>
            <person name="Sun Q."/>
            <person name="Mori K."/>
        </authorList>
    </citation>
    <scope>NUCLEOTIDE SEQUENCE [LARGE SCALE GENOMIC DNA]</scope>
    <source>
        <strain evidence="2 3">KCTC 23315</strain>
    </source>
</reference>
<dbReference type="InterPro" id="IPR006145">
    <property type="entry name" value="PsdUridine_synth_RsuA/RluA"/>
</dbReference>
<dbReference type="PROSITE" id="PS01129">
    <property type="entry name" value="PSI_RLU"/>
    <property type="match status" value="1"/>
</dbReference>